<feature type="compositionally biased region" description="Low complexity" evidence="1">
    <location>
        <begin position="63"/>
        <end position="84"/>
    </location>
</feature>
<evidence type="ECO:0000313" key="2">
    <source>
        <dbReference type="EMBL" id="CAL1379414.1"/>
    </source>
</evidence>
<evidence type="ECO:0000313" key="3">
    <source>
        <dbReference type="Proteomes" id="UP001497516"/>
    </source>
</evidence>
<gene>
    <name evidence="2" type="ORF">LTRI10_LOCUS20934</name>
</gene>
<protein>
    <submittedName>
        <fullName evidence="2">Uncharacterized protein</fullName>
    </submittedName>
</protein>
<name>A0AAV2E0I5_9ROSI</name>
<dbReference type="EMBL" id="OZ034816">
    <property type="protein sequence ID" value="CAL1379414.1"/>
    <property type="molecule type" value="Genomic_DNA"/>
</dbReference>
<sequence>MSRRLHWIPQPIFNAPELDSDDELFDDIGQPSSRQIGASPVEIAIGDSPDPSPEEVAIGDTQASPALAPDAGSSSSSPDCSPSTSPQPPRPSDQIRVRPKHLGL</sequence>
<reference evidence="2 3" key="1">
    <citation type="submission" date="2024-04" db="EMBL/GenBank/DDBJ databases">
        <authorList>
            <person name="Fracassetti M."/>
        </authorList>
    </citation>
    <scope>NUCLEOTIDE SEQUENCE [LARGE SCALE GENOMIC DNA]</scope>
</reference>
<proteinExistence type="predicted"/>
<dbReference type="Proteomes" id="UP001497516">
    <property type="component" value="Chromosome 3"/>
</dbReference>
<evidence type="ECO:0000256" key="1">
    <source>
        <dbReference type="SAM" id="MobiDB-lite"/>
    </source>
</evidence>
<keyword evidence="3" id="KW-1185">Reference proteome</keyword>
<dbReference type="AlphaFoldDB" id="A0AAV2E0I5"/>
<organism evidence="2 3">
    <name type="scientific">Linum trigynum</name>
    <dbReference type="NCBI Taxonomy" id="586398"/>
    <lineage>
        <taxon>Eukaryota</taxon>
        <taxon>Viridiplantae</taxon>
        <taxon>Streptophyta</taxon>
        <taxon>Embryophyta</taxon>
        <taxon>Tracheophyta</taxon>
        <taxon>Spermatophyta</taxon>
        <taxon>Magnoliopsida</taxon>
        <taxon>eudicotyledons</taxon>
        <taxon>Gunneridae</taxon>
        <taxon>Pentapetalae</taxon>
        <taxon>rosids</taxon>
        <taxon>fabids</taxon>
        <taxon>Malpighiales</taxon>
        <taxon>Linaceae</taxon>
        <taxon>Linum</taxon>
    </lineage>
</organism>
<feature type="region of interest" description="Disordered" evidence="1">
    <location>
        <begin position="13"/>
        <end position="104"/>
    </location>
</feature>
<accession>A0AAV2E0I5</accession>